<dbReference type="InterPro" id="IPR036291">
    <property type="entry name" value="NAD(P)-bd_dom_sf"/>
</dbReference>
<feature type="domain" description="NAD-dependent epimerase/dehydratase" evidence="1">
    <location>
        <begin position="3"/>
        <end position="235"/>
    </location>
</feature>
<dbReference type="Pfam" id="PF01370">
    <property type="entry name" value="Epimerase"/>
    <property type="match status" value="1"/>
</dbReference>
<comment type="caution">
    <text evidence="2">The sequence shown here is derived from an EMBL/GenBank/DDBJ whole genome shotgun (WGS) entry which is preliminary data.</text>
</comment>
<evidence type="ECO:0000313" key="3">
    <source>
        <dbReference type="Proteomes" id="UP000295087"/>
    </source>
</evidence>
<dbReference type="RefSeq" id="WP_067497262.1">
    <property type="nucleotide sequence ID" value="NZ_SNXK01000001.1"/>
</dbReference>
<keyword evidence="3" id="KW-1185">Reference proteome</keyword>
<dbReference type="Gene3D" id="3.40.50.720">
    <property type="entry name" value="NAD(P)-binding Rossmann-like Domain"/>
    <property type="match status" value="1"/>
</dbReference>
<dbReference type="GO" id="GO:0004029">
    <property type="term" value="F:aldehyde dehydrogenase (NAD+) activity"/>
    <property type="evidence" value="ECO:0007669"/>
    <property type="project" value="TreeGrafter"/>
</dbReference>
<dbReference type="GO" id="GO:0005737">
    <property type="term" value="C:cytoplasm"/>
    <property type="evidence" value="ECO:0007669"/>
    <property type="project" value="TreeGrafter"/>
</dbReference>
<protein>
    <submittedName>
        <fullName evidence="2">Nucleoside-diphosphate-sugar epimerase</fullName>
    </submittedName>
</protein>
<dbReference type="Proteomes" id="UP000295087">
    <property type="component" value="Unassembled WGS sequence"/>
</dbReference>
<sequence>MQVLLAGATGAIGRPLIRALTAHGHAVTAIVRNPANHGLVRELGAEPVTADVLDREGLLSALDGVRADAVIHQATALRDAKPQRRIPADDPTGLLRTVGSAHLLEAAELVGARRFLTQSLILGYGYRDHGTVPLTERDTFGVYDCGVADEVVRACVSAEERAFAAPGLEAIALRYGLFYGPGAFSDLFGDMMRKRQPVGPLGEGGVNSWLHVEDAAAATVAALERGVVGRAYNLADDTPITWGEFFRLVRHSKQAPRPIRLPLWLVRLGVPYIAALMGDTSMRISSELAHAELGWQPRYSSVAEGLAAG</sequence>
<gene>
    <name evidence="2" type="ORF">DFR75_1012377</name>
</gene>
<dbReference type="EMBL" id="SNXK01000001">
    <property type="protein sequence ID" value="TDP43255.1"/>
    <property type="molecule type" value="Genomic_DNA"/>
</dbReference>
<organism evidence="2 3">
    <name type="scientific">Nocardia ignorata</name>
    <dbReference type="NCBI Taxonomy" id="145285"/>
    <lineage>
        <taxon>Bacteria</taxon>
        <taxon>Bacillati</taxon>
        <taxon>Actinomycetota</taxon>
        <taxon>Actinomycetes</taxon>
        <taxon>Mycobacteriales</taxon>
        <taxon>Nocardiaceae</taxon>
        <taxon>Nocardia</taxon>
    </lineage>
</organism>
<dbReference type="AlphaFoldDB" id="A0A4R6PWB0"/>
<dbReference type="PANTHER" id="PTHR48079">
    <property type="entry name" value="PROTEIN YEEZ"/>
    <property type="match status" value="1"/>
</dbReference>
<reference evidence="2 3" key="1">
    <citation type="submission" date="2019-03" db="EMBL/GenBank/DDBJ databases">
        <title>Genomic Encyclopedia of Type Strains, Phase IV (KMG-IV): sequencing the most valuable type-strain genomes for metagenomic binning, comparative biology and taxonomic classification.</title>
        <authorList>
            <person name="Goeker M."/>
        </authorList>
    </citation>
    <scope>NUCLEOTIDE SEQUENCE [LARGE SCALE GENOMIC DNA]</scope>
    <source>
        <strain evidence="2 3">DSM 44496</strain>
    </source>
</reference>
<dbReference type="PANTHER" id="PTHR48079:SF6">
    <property type="entry name" value="NAD(P)-BINDING DOMAIN-CONTAINING PROTEIN-RELATED"/>
    <property type="match status" value="1"/>
</dbReference>
<evidence type="ECO:0000313" key="2">
    <source>
        <dbReference type="EMBL" id="TDP43255.1"/>
    </source>
</evidence>
<dbReference type="InterPro" id="IPR001509">
    <property type="entry name" value="Epimerase_deHydtase"/>
</dbReference>
<accession>A0A4R6PWB0</accession>
<name>A0A4R6PWB0_NOCIG</name>
<evidence type="ECO:0000259" key="1">
    <source>
        <dbReference type="Pfam" id="PF01370"/>
    </source>
</evidence>
<dbReference type="SUPFAM" id="SSF51735">
    <property type="entry name" value="NAD(P)-binding Rossmann-fold domains"/>
    <property type="match status" value="1"/>
</dbReference>
<dbReference type="InterPro" id="IPR051783">
    <property type="entry name" value="NAD(P)-dependent_oxidoreduct"/>
</dbReference>
<proteinExistence type="predicted"/>